<evidence type="ECO:0008006" key="4">
    <source>
        <dbReference type="Google" id="ProtNLM"/>
    </source>
</evidence>
<dbReference type="OMA" id="CRPNAFY"/>
<dbReference type="PANTHER" id="PTHR47780">
    <property type="entry name" value="PROTEIN SET DOMAIN GROUP 41"/>
    <property type="match status" value="1"/>
</dbReference>
<protein>
    <recommendedName>
        <fullName evidence="4">SET domain-containing protein</fullName>
    </recommendedName>
</protein>
<dbReference type="Proteomes" id="UP000825935">
    <property type="component" value="Chromosome 22"/>
</dbReference>
<dbReference type="SUPFAM" id="SSF82199">
    <property type="entry name" value="SET domain"/>
    <property type="match status" value="2"/>
</dbReference>
<proteinExistence type="predicted"/>
<dbReference type="Gene3D" id="2.170.270.10">
    <property type="entry name" value="SET domain"/>
    <property type="match status" value="1"/>
</dbReference>
<dbReference type="AlphaFoldDB" id="A0A8T2S5K4"/>
<sequence>MVGLRLRPGHTVQQGYSLYEEENQVPWAAAISDDLLSSHCGACFRPCCEPRFPCPGPCQGTLVYCSSTCLDLDLPLHSLSSECKLLCLLRSCASSPSSFGFALLGGTCDIRTALRLLQQHYSLNHIIPFLEASRQVHDLDCTRLGGLLSNRTHLLERLPSNSGLASLQDDTSSISSELHKAVMLMCHARYSFPRPFSVDAPSTHAPLLYRDCHSNKSREDEDDDDGGGGETLMSSNIKELFTCTGGAPIHEDDHMEVHEATQNDVHPNMNLTQNTVNVEITQNESNNKHFCIARSDFTVTIKESTEEPLLCSQAEKILLVQEVLCQVFTNAVRIQMSAWTADQQLGAQPIELGSAVYGPLLSWINHSCRPNAFYSFALGGPIAQTAHDPLLIPDVNSQGSEGLWGSQFISPWRQGINHSSNSKAIPDPDQNCLQQYSPHVRLRSIKKIEGSESVCISYIDLLQPKNMRQQELWLKYRFHCTCERCEEKFTNTVDKILEKVGLAENQSKIHTSEDWLREEIDRGLRELFESDNSLSCCKILEGALQKVLYDANVGSLPLPESLDYGCDASDTRNAKYIKVHLMHHLCLEIFLALSTSYRILGAGYGSPLLSDAVENCNISVGTGKRIQIERHAASTAYSLVQAIIIQNLCDFGESGVLVVAFRFWLQTSEAFISLIVMLDSYFGLKSISHMKNLHRRFKSFILLSEDESLQMIKRILKLRTDVQNCDSTVQLFQCSTTALWPFLKSCSPFLLHTDSPFNINMLSTASFVKQKGIFYSRDDWLHFRDDAFICAVCSLRYGFKLGNILHGLPERQLEVVHKFLSSCLYHLSIT</sequence>
<evidence type="ECO:0000313" key="2">
    <source>
        <dbReference type="EMBL" id="KAH7306304.1"/>
    </source>
</evidence>
<keyword evidence="3" id="KW-1185">Reference proteome</keyword>
<organism evidence="2 3">
    <name type="scientific">Ceratopteris richardii</name>
    <name type="common">Triangle waterfern</name>
    <dbReference type="NCBI Taxonomy" id="49495"/>
    <lineage>
        <taxon>Eukaryota</taxon>
        <taxon>Viridiplantae</taxon>
        <taxon>Streptophyta</taxon>
        <taxon>Embryophyta</taxon>
        <taxon>Tracheophyta</taxon>
        <taxon>Polypodiopsida</taxon>
        <taxon>Polypodiidae</taxon>
        <taxon>Polypodiales</taxon>
        <taxon>Pteridineae</taxon>
        <taxon>Pteridaceae</taxon>
        <taxon>Parkerioideae</taxon>
        <taxon>Ceratopteris</taxon>
    </lineage>
</organism>
<feature type="region of interest" description="Disordered" evidence="1">
    <location>
        <begin position="211"/>
        <end position="231"/>
    </location>
</feature>
<accession>A0A8T2S5K4</accession>
<name>A0A8T2S5K4_CERRI</name>
<dbReference type="PANTHER" id="PTHR47780:SF1">
    <property type="entry name" value="PROTEIN SET DOMAIN GROUP 41"/>
    <property type="match status" value="1"/>
</dbReference>
<dbReference type="CDD" id="cd20071">
    <property type="entry name" value="SET_SMYD"/>
    <property type="match status" value="1"/>
</dbReference>
<comment type="caution">
    <text evidence="2">The sequence shown here is derived from an EMBL/GenBank/DDBJ whole genome shotgun (WGS) entry which is preliminary data.</text>
</comment>
<gene>
    <name evidence="2" type="ORF">KP509_22G005700</name>
</gene>
<dbReference type="EMBL" id="CM035427">
    <property type="protein sequence ID" value="KAH7306304.1"/>
    <property type="molecule type" value="Genomic_DNA"/>
</dbReference>
<reference evidence="2" key="1">
    <citation type="submission" date="2021-08" db="EMBL/GenBank/DDBJ databases">
        <title>WGS assembly of Ceratopteris richardii.</title>
        <authorList>
            <person name="Marchant D.B."/>
            <person name="Chen G."/>
            <person name="Jenkins J."/>
            <person name="Shu S."/>
            <person name="Leebens-Mack J."/>
            <person name="Grimwood J."/>
            <person name="Schmutz J."/>
            <person name="Soltis P."/>
            <person name="Soltis D."/>
            <person name="Chen Z.-H."/>
        </authorList>
    </citation>
    <scope>NUCLEOTIDE SEQUENCE</scope>
    <source>
        <strain evidence="2">Whitten #5841</strain>
        <tissue evidence="2">Leaf</tissue>
    </source>
</reference>
<dbReference type="InterPro" id="IPR046341">
    <property type="entry name" value="SET_dom_sf"/>
</dbReference>
<evidence type="ECO:0000313" key="3">
    <source>
        <dbReference type="Proteomes" id="UP000825935"/>
    </source>
</evidence>
<evidence type="ECO:0000256" key="1">
    <source>
        <dbReference type="SAM" id="MobiDB-lite"/>
    </source>
</evidence>
<dbReference type="OrthoDB" id="5945798at2759"/>